<dbReference type="Proteomes" id="UP001151699">
    <property type="component" value="Chromosome X"/>
</dbReference>
<organism evidence="1 2">
    <name type="scientific">Pseudolycoriella hygida</name>
    <dbReference type="NCBI Taxonomy" id="35572"/>
    <lineage>
        <taxon>Eukaryota</taxon>
        <taxon>Metazoa</taxon>
        <taxon>Ecdysozoa</taxon>
        <taxon>Arthropoda</taxon>
        <taxon>Hexapoda</taxon>
        <taxon>Insecta</taxon>
        <taxon>Pterygota</taxon>
        <taxon>Neoptera</taxon>
        <taxon>Endopterygota</taxon>
        <taxon>Diptera</taxon>
        <taxon>Nematocera</taxon>
        <taxon>Sciaroidea</taxon>
        <taxon>Sciaridae</taxon>
        <taxon>Pseudolycoriella</taxon>
    </lineage>
</organism>
<evidence type="ECO:0000313" key="2">
    <source>
        <dbReference type="Proteomes" id="UP001151699"/>
    </source>
</evidence>
<sequence length="79" mass="8820">MGLRVISLRVFVTQHGIADNLSENISHPACDCGEQKTCCGESQHECYEYLHENRATILSSSQKGPSVFSKIINPLDQKR</sequence>
<comment type="caution">
    <text evidence="1">The sequence shown here is derived from an EMBL/GenBank/DDBJ whole genome shotgun (WGS) entry which is preliminary data.</text>
</comment>
<proteinExistence type="predicted"/>
<dbReference type="AlphaFoldDB" id="A0A9Q0MV68"/>
<evidence type="ECO:0000313" key="1">
    <source>
        <dbReference type="EMBL" id="KAJ6637092.1"/>
    </source>
</evidence>
<name>A0A9Q0MV68_9DIPT</name>
<gene>
    <name evidence="1" type="ORF">Bhyg_09818</name>
</gene>
<reference evidence="1" key="1">
    <citation type="submission" date="2022-07" db="EMBL/GenBank/DDBJ databases">
        <authorList>
            <person name="Trinca V."/>
            <person name="Uliana J.V.C."/>
            <person name="Torres T.T."/>
            <person name="Ward R.J."/>
            <person name="Monesi N."/>
        </authorList>
    </citation>
    <scope>NUCLEOTIDE SEQUENCE</scope>
    <source>
        <strain evidence="1">HSMRA1968</strain>
        <tissue evidence="1">Whole embryos</tissue>
    </source>
</reference>
<protein>
    <submittedName>
        <fullName evidence="1">Uncharacterized protein</fullName>
    </submittedName>
</protein>
<accession>A0A9Q0MV68</accession>
<dbReference type="EMBL" id="WJQU01000003">
    <property type="protein sequence ID" value="KAJ6637092.1"/>
    <property type="molecule type" value="Genomic_DNA"/>
</dbReference>
<keyword evidence="2" id="KW-1185">Reference proteome</keyword>